<dbReference type="EC" id="3.5.1.81" evidence="2"/>
<dbReference type="InterPro" id="IPR050378">
    <property type="entry name" value="Metallo-dep_Hydrolases_sf"/>
</dbReference>
<evidence type="ECO:0000259" key="1">
    <source>
        <dbReference type="Pfam" id="PF07969"/>
    </source>
</evidence>
<dbReference type="InterPro" id="IPR013108">
    <property type="entry name" value="Amidohydro_3"/>
</dbReference>
<dbReference type="Gene3D" id="3.20.20.140">
    <property type="entry name" value="Metal-dependent hydrolases"/>
    <property type="match status" value="1"/>
</dbReference>
<dbReference type="PANTHER" id="PTHR11647">
    <property type="entry name" value="HYDRANTOINASE/DIHYDROPYRIMIDINASE FAMILY MEMBER"/>
    <property type="match status" value="1"/>
</dbReference>
<accession>A0A6J4HFW9</accession>
<keyword evidence="2" id="KW-0378">Hydrolase</keyword>
<proteinExistence type="predicted"/>
<protein>
    <submittedName>
        <fullName evidence="2">N-acyl-D-amino-acid deacylase</fullName>
        <ecNumber evidence="2">3.5.1.81</ecNumber>
    </submittedName>
</protein>
<evidence type="ECO:0000313" key="2">
    <source>
        <dbReference type="EMBL" id="CAA9220245.1"/>
    </source>
</evidence>
<gene>
    <name evidence="2" type="ORF">AVDCRST_MAG77-406</name>
</gene>
<dbReference type="InterPro" id="IPR011059">
    <property type="entry name" value="Metal-dep_hydrolase_composite"/>
</dbReference>
<feature type="domain" description="Amidohydrolase 3" evidence="1">
    <location>
        <begin position="52"/>
        <end position="502"/>
    </location>
</feature>
<organism evidence="2">
    <name type="scientific">uncultured Chloroflexota bacterium</name>
    <dbReference type="NCBI Taxonomy" id="166587"/>
    <lineage>
        <taxon>Bacteria</taxon>
        <taxon>Bacillati</taxon>
        <taxon>Chloroflexota</taxon>
        <taxon>environmental samples</taxon>
    </lineage>
</organism>
<dbReference type="SUPFAM" id="SSF51556">
    <property type="entry name" value="Metallo-dependent hydrolases"/>
    <property type="match status" value="1"/>
</dbReference>
<dbReference type="EMBL" id="CADCTC010000028">
    <property type="protein sequence ID" value="CAA9220245.1"/>
    <property type="molecule type" value="Genomic_DNA"/>
</dbReference>
<dbReference type="InterPro" id="IPR023100">
    <property type="entry name" value="D-aminoacylase_insert_dom_sf"/>
</dbReference>
<dbReference type="Pfam" id="PF07969">
    <property type="entry name" value="Amidohydro_3"/>
    <property type="match status" value="1"/>
</dbReference>
<dbReference type="GO" id="GO:0047420">
    <property type="term" value="F:N-acyl-D-amino-acid deacylase activity"/>
    <property type="evidence" value="ECO:0007669"/>
    <property type="project" value="UniProtKB-EC"/>
</dbReference>
<dbReference type="SUPFAM" id="SSF51338">
    <property type="entry name" value="Composite domain of metallo-dependent hydrolases"/>
    <property type="match status" value="1"/>
</dbReference>
<sequence length="519" mass="56486">MMATTRARLDVLIRNGWVADGTGNPLYPADVAISGDRIVEVGRVSEEATAGRVIDAAGKVVCPGFVDAHSHSDRSIHANTMAQSTIRQGITTEIVGNCGSSYAPLPGTSFGAYLDGLEATGISPNLASYIGHNTMRRATGVQGAEVTSDQIRVMQGMVQEAMEAGALGLSTGLEFDPGRLASMKEIVQLASVAGQYRGYYTSHIRNRDAGLQAAVDECLEVGRRAGTPVQVSHLNVRHNTGAAEGAWQRSADTVEAARRAGMDVMADMTPFREGMGSLTAILPQWFVVEGPARGAELLGDKTVRARLRNECDRYWRFIHRGEWDRVRVMNSAEFPEINGKPMDEIARLWEQDPWDCYFDLLAASLGRSSGLSGMALLFTDEHLAEVISHPLFSLAVDGWTSQIDGPLSQRSLHPLYFAGMVHYLTHHVRERHTLRLEEAIRKMTSLPATRFELQGRGLLRAGCFADVVVFDYDALDDGSTIEQPLAYCRGVEHVLVNGTAVVLGGEHTGARPGRALRRT</sequence>
<dbReference type="PANTHER" id="PTHR11647:SF1">
    <property type="entry name" value="COLLAPSIN RESPONSE MEDIATOR PROTEIN"/>
    <property type="match status" value="1"/>
</dbReference>
<reference evidence="2" key="1">
    <citation type="submission" date="2020-02" db="EMBL/GenBank/DDBJ databases">
        <authorList>
            <person name="Meier V. D."/>
        </authorList>
    </citation>
    <scope>NUCLEOTIDE SEQUENCE</scope>
    <source>
        <strain evidence="2">AVDCRST_MAG77</strain>
    </source>
</reference>
<dbReference type="AlphaFoldDB" id="A0A6J4HFW9"/>
<dbReference type="Gene3D" id="2.30.40.10">
    <property type="entry name" value="Urease, subunit C, domain 1"/>
    <property type="match status" value="1"/>
</dbReference>
<name>A0A6J4HFW9_9CHLR</name>
<dbReference type="Gene3D" id="3.30.1490.130">
    <property type="entry name" value="D-aminoacylase. Domain 3"/>
    <property type="match status" value="1"/>
</dbReference>
<dbReference type="InterPro" id="IPR032466">
    <property type="entry name" value="Metal_Hydrolase"/>
</dbReference>